<dbReference type="AlphaFoldDB" id="A0AAU9JMX4"/>
<evidence type="ECO:0000313" key="3">
    <source>
        <dbReference type="Proteomes" id="UP001162131"/>
    </source>
</evidence>
<proteinExistence type="predicted"/>
<name>A0AAU9JMX4_9CILI</name>
<gene>
    <name evidence="2" type="ORF">BSTOLATCC_MIC43065</name>
</gene>
<organism evidence="2 3">
    <name type="scientific">Blepharisma stoltei</name>
    <dbReference type="NCBI Taxonomy" id="1481888"/>
    <lineage>
        <taxon>Eukaryota</taxon>
        <taxon>Sar</taxon>
        <taxon>Alveolata</taxon>
        <taxon>Ciliophora</taxon>
        <taxon>Postciliodesmatophora</taxon>
        <taxon>Heterotrichea</taxon>
        <taxon>Heterotrichida</taxon>
        <taxon>Blepharismidae</taxon>
        <taxon>Blepharisma</taxon>
    </lineage>
</organism>
<comment type="caution">
    <text evidence="2">The sequence shown here is derived from an EMBL/GenBank/DDBJ whole genome shotgun (WGS) entry which is preliminary data.</text>
</comment>
<evidence type="ECO:0000313" key="2">
    <source>
        <dbReference type="EMBL" id="CAG9327068.1"/>
    </source>
</evidence>
<evidence type="ECO:0008006" key="4">
    <source>
        <dbReference type="Google" id="ProtNLM"/>
    </source>
</evidence>
<sequence length="107" mass="12326">MDEYEMERKISDAFLTLKNTVKKALNDIKGDEDLQQFEKTSQKLASEINSIKNLIKEVNDSVPEKDILTQKLEILRKRKQEQENLIRSLTMVTNGEASSPMDLDRGI</sequence>
<protein>
    <recommendedName>
        <fullName evidence="4">Mediator complex subunit 9</fullName>
    </recommendedName>
</protein>
<dbReference type="EMBL" id="CAJZBQ010000042">
    <property type="protein sequence ID" value="CAG9327068.1"/>
    <property type="molecule type" value="Genomic_DNA"/>
</dbReference>
<reference evidence="2" key="1">
    <citation type="submission" date="2021-09" db="EMBL/GenBank/DDBJ databases">
        <authorList>
            <consortium name="AG Swart"/>
            <person name="Singh M."/>
            <person name="Singh A."/>
            <person name="Seah K."/>
            <person name="Emmerich C."/>
        </authorList>
    </citation>
    <scope>NUCLEOTIDE SEQUENCE</scope>
    <source>
        <strain evidence="2">ATCC30299</strain>
    </source>
</reference>
<dbReference type="Proteomes" id="UP001162131">
    <property type="component" value="Unassembled WGS sequence"/>
</dbReference>
<keyword evidence="3" id="KW-1185">Reference proteome</keyword>
<accession>A0AAU9JMX4</accession>
<evidence type="ECO:0000256" key="1">
    <source>
        <dbReference type="SAM" id="Coils"/>
    </source>
</evidence>
<keyword evidence="1" id="KW-0175">Coiled coil</keyword>
<feature type="coiled-coil region" evidence="1">
    <location>
        <begin position="34"/>
        <end position="92"/>
    </location>
</feature>